<proteinExistence type="predicted"/>
<gene>
    <name evidence="1" type="ORF">EXIGLDRAFT_148644</name>
</gene>
<dbReference type="AlphaFoldDB" id="A0A165FQ38"/>
<sequence>MRVASFVNATARPAVSLRASEYKCPCLRILVDAALFDQPRLTTILLLPRDVMLDVPYMLVWLYGRRLRPYTRLAYSSCASRRVPWCSSRLHLKWARTTCPRLCRLRALPLNACVDRHVLPVLAARSRLHSFFPLLRASRCKHTSCRSCHSSSRARLCRALRTIHCVMLDAMLLRIDALSPTGRTLRVATRPVSVPDDLYVSQTEREGMVERRIHSSSISRYCICTAHFTVPPRG</sequence>
<accession>A0A165FQ38</accession>
<dbReference type="EMBL" id="KV426075">
    <property type="protein sequence ID" value="KZV89350.1"/>
    <property type="molecule type" value="Genomic_DNA"/>
</dbReference>
<dbReference type="Proteomes" id="UP000077266">
    <property type="component" value="Unassembled WGS sequence"/>
</dbReference>
<evidence type="ECO:0000313" key="1">
    <source>
        <dbReference type="EMBL" id="KZV89350.1"/>
    </source>
</evidence>
<organism evidence="1 2">
    <name type="scientific">Exidia glandulosa HHB12029</name>
    <dbReference type="NCBI Taxonomy" id="1314781"/>
    <lineage>
        <taxon>Eukaryota</taxon>
        <taxon>Fungi</taxon>
        <taxon>Dikarya</taxon>
        <taxon>Basidiomycota</taxon>
        <taxon>Agaricomycotina</taxon>
        <taxon>Agaricomycetes</taxon>
        <taxon>Auriculariales</taxon>
        <taxon>Exidiaceae</taxon>
        <taxon>Exidia</taxon>
    </lineage>
</organism>
<evidence type="ECO:0000313" key="2">
    <source>
        <dbReference type="Proteomes" id="UP000077266"/>
    </source>
</evidence>
<protein>
    <submittedName>
        <fullName evidence="1">Uncharacterized protein</fullName>
    </submittedName>
</protein>
<reference evidence="1 2" key="1">
    <citation type="journal article" date="2016" name="Mol. Biol. Evol.">
        <title>Comparative Genomics of Early-Diverging Mushroom-Forming Fungi Provides Insights into the Origins of Lignocellulose Decay Capabilities.</title>
        <authorList>
            <person name="Nagy L.G."/>
            <person name="Riley R."/>
            <person name="Tritt A."/>
            <person name="Adam C."/>
            <person name="Daum C."/>
            <person name="Floudas D."/>
            <person name="Sun H."/>
            <person name="Yadav J.S."/>
            <person name="Pangilinan J."/>
            <person name="Larsson K.H."/>
            <person name="Matsuura K."/>
            <person name="Barry K."/>
            <person name="Labutti K."/>
            <person name="Kuo R."/>
            <person name="Ohm R.A."/>
            <person name="Bhattacharya S.S."/>
            <person name="Shirouzu T."/>
            <person name="Yoshinaga Y."/>
            <person name="Martin F.M."/>
            <person name="Grigoriev I.V."/>
            <person name="Hibbett D.S."/>
        </authorList>
    </citation>
    <scope>NUCLEOTIDE SEQUENCE [LARGE SCALE GENOMIC DNA]</scope>
    <source>
        <strain evidence="1 2">HHB12029</strain>
    </source>
</reference>
<keyword evidence="2" id="KW-1185">Reference proteome</keyword>
<dbReference type="InParanoid" id="A0A165FQ38"/>
<name>A0A165FQ38_EXIGL</name>